<protein>
    <submittedName>
        <fullName evidence="1">Uncharacterized protein</fullName>
    </submittedName>
</protein>
<comment type="caution">
    <text evidence="1">The sequence shown here is derived from an EMBL/GenBank/DDBJ whole genome shotgun (WGS) entry which is preliminary data.</text>
</comment>
<evidence type="ECO:0000313" key="1">
    <source>
        <dbReference type="EMBL" id="KAK8496008.1"/>
    </source>
</evidence>
<proteinExistence type="predicted"/>
<keyword evidence="2" id="KW-1185">Reference proteome</keyword>
<organism evidence="1 2">
    <name type="scientific">Hibiscus sabdariffa</name>
    <name type="common">roselle</name>
    <dbReference type="NCBI Taxonomy" id="183260"/>
    <lineage>
        <taxon>Eukaryota</taxon>
        <taxon>Viridiplantae</taxon>
        <taxon>Streptophyta</taxon>
        <taxon>Embryophyta</taxon>
        <taxon>Tracheophyta</taxon>
        <taxon>Spermatophyta</taxon>
        <taxon>Magnoliopsida</taxon>
        <taxon>eudicotyledons</taxon>
        <taxon>Gunneridae</taxon>
        <taxon>Pentapetalae</taxon>
        <taxon>rosids</taxon>
        <taxon>malvids</taxon>
        <taxon>Malvales</taxon>
        <taxon>Malvaceae</taxon>
        <taxon>Malvoideae</taxon>
        <taxon>Hibiscus</taxon>
    </lineage>
</organism>
<name>A0ABR2ARQ9_9ROSI</name>
<reference evidence="1 2" key="1">
    <citation type="journal article" date="2024" name="G3 (Bethesda)">
        <title>Genome assembly of Hibiscus sabdariffa L. provides insights into metabolisms of medicinal natural products.</title>
        <authorList>
            <person name="Kim T."/>
        </authorList>
    </citation>
    <scope>NUCLEOTIDE SEQUENCE [LARGE SCALE GENOMIC DNA]</scope>
    <source>
        <strain evidence="1">TK-2024</strain>
        <tissue evidence="1">Old leaves</tissue>
    </source>
</reference>
<sequence>MIATVGSSRFGSKEREGSPRVFKQRPWLTGITTGGGDSSDSGDVIICRLGLYFEESISSILGELKKQKGLIPLAPSNWVT</sequence>
<dbReference type="EMBL" id="JBBPBM010000391">
    <property type="protein sequence ID" value="KAK8496008.1"/>
    <property type="molecule type" value="Genomic_DNA"/>
</dbReference>
<evidence type="ECO:0000313" key="2">
    <source>
        <dbReference type="Proteomes" id="UP001472677"/>
    </source>
</evidence>
<gene>
    <name evidence="1" type="ORF">V6N12_055346</name>
</gene>
<accession>A0ABR2ARQ9</accession>
<dbReference type="Proteomes" id="UP001472677">
    <property type="component" value="Unassembled WGS sequence"/>
</dbReference>